<dbReference type="Proteomes" id="UP001152484">
    <property type="component" value="Unassembled WGS sequence"/>
</dbReference>
<dbReference type="InterPro" id="IPR044824">
    <property type="entry name" value="MAIN-like"/>
</dbReference>
<gene>
    <name evidence="2" type="ORF">CEURO_LOCUS15207</name>
</gene>
<feature type="domain" description="Aminotransferase-like plant mobile" evidence="1">
    <location>
        <begin position="36"/>
        <end position="70"/>
    </location>
</feature>
<dbReference type="PANTHER" id="PTHR46033">
    <property type="entry name" value="PROTEIN MAIN-LIKE 2"/>
    <property type="match status" value="1"/>
</dbReference>
<reference evidence="2" key="1">
    <citation type="submission" date="2022-07" db="EMBL/GenBank/DDBJ databases">
        <authorList>
            <person name="Macas J."/>
            <person name="Novak P."/>
            <person name="Neumann P."/>
        </authorList>
    </citation>
    <scope>NUCLEOTIDE SEQUENCE</scope>
</reference>
<name>A0A9P1EF27_CUSEU</name>
<dbReference type="GO" id="GO:0010073">
    <property type="term" value="P:meristem maintenance"/>
    <property type="evidence" value="ECO:0007669"/>
    <property type="project" value="InterPro"/>
</dbReference>
<protein>
    <recommendedName>
        <fullName evidence="1">Aminotransferase-like plant mobile domain-containing protein</fullName>
    </recommendedName>
</protein>
<dbReference type="EMBL" id="CAMAPE010000038">
    <property type="protein sequence ID" value="CAH9101024.1"/>
    <property type="molecule type" value="Genomic_DNA"/>
</dbReference>
<keyword evidence="3" id="KW-1185">Reference proteome</keyword>
<accession>A0A9P1EF27</accession>
<proteinExistence type="predicted"/>
<dbReference type="InterPro" id="IPR019557">
    <property type="entry name" value="AminoTfrase-like_pln_mobile"/>
</dbReference>
<comment type="caution">
    <text evidence="2">The sequence shown here is derived from an EMBL/GenBank/DDBJ whole genome shotgun (WGS) entry which is preliminary data.</text>
</comment>
<dbReference type="OrthoDB" id="1299580at2759"/>
<organism evidence="2 3">
    <name type="scientific">Cuscuta europaea</name>
    <name type="common">European dodder</name>
    <dbReference type="NCBI Taxonomy" id="41803"/>
    <lineage>
        <taxon>Eukaryota</taxon>
        <taxon>Viridiplantae</taxon>
        <taxon>Streptophyta</taxon>
        <taxon>Embryophyta</taxon>
        <taxon>Tracheophyta</taxon>
        <taxon>Spermatophyta</taxon>
        <taxon>Magnoliopsida</taxon>
        <taxon>eudicotyledons</taxon>
        <taxon>Gunneridae</taxon>
        <taxon>Pentapetalae</taxon>
        <taxon>asterids</taxon>
        <taxon>lamiids</taxon>
        <taxon>Solanales</taxon>
        <taxon>Convolvulaceae</taxon>
        <taxon>Cuscuteae</taxon>
        <taxon>Cuscuta</taxon>
        <taxon>Cuscuta subgen. Cuscuta</taxon>
    </lineage>
</organism>
<evidence type="ECO:0000313" key="3">
    <source>
        <dbReference type="Proteomes" id="UP001152484"/>
    </source>
</evidence>
<dbReference type="PANTHER" id="PTHR46033:SF8">
    <property type="entry name" value="PROTEIN MAINTENANCE OF MERISTEMS-LIKE"/>
    <property type="match status" value="1"/>
</dbReference>
<evidence type="ECO:0000313" key="2">
    <source>
        <dbReference type="EMBL" id="CAH9101024.1"/>
    </source>
</evidence>
<sequence length="144" mass="16543">MISHPALMIRTWRSGTSVKSFSPDGEFEVGIHRLVTIVPLDRALLTALLERWRQETHTFHLPVGEVTVTLSPWGCDCIERVNYRSMGEQLHRLLLMRASIFRDKSGNEVQVLHLPMLERFDVATYFSWGSATLAYLLRQLCRGC</sequence>
<dbReference type="AlphaFoldDB" id="A0A9P1EF27"/>
<evidence type="ECO:0000259" key="1">
    <source>
        <dbReference type="Pfam" id="PF10536"/>
    </source>
</evidence>
<dbReference type="Pfam" id="PF10536">
    <property type="entry name" value="PMD"/>
    <property type="match status" value="1"/>
</dbReference>